<comment type="pathway">
    <text evidence="1">Lipid metabolism; fatty acid biosynthesis.</text>
</comment>
<accession>A0A097EN49</accession>
<keyword evidence="3 9" id="KW-0444">Lipid biosynthesis</keyword>
<dbReference type="EC" id="1.3.1.9" evidence="9"/>
<dbReference type="HOGENOM" id="CLU_010194_10_1_6"/>
<comment type="catalytic activity">
    <reaction evidence="9">
        <text>a 2,3-saturated acyl-[ACP] + NAD(+) = a (2E)-enoyl-[ACP] + NADH + H(+)</text>
        <dbReference type="Rhea" id="RHEA:10240"/>
        <dbReference type="Rhea" id="RHEA-COMP:9925"/>
        <dbReference type="Rhea" id="RHEA-COMP:9926"/>
        <dbReference type="ChEBI" id="CHEBI:15378"/>
        <dbReference type="ChEBI" id="CHEBI:57540"/>
        <dbReference type="ChEBI" id="CHEBI:57945"/>
        <dbReference type="ChEBI" id="CHEBI:78784"/>
        <dbReference type="ChEBI" id="CHEBI:78785"/>
        <dbReference type="EC" id="1.3.1.9"/>
    </reaction>
</comment>
<evidence type="ECO:0000256" key="4">
    <source>
        <dbReference type="ARBA" id="ARBA00022832"/>
    </source>
</evidence>
<evidence type="ECO:0000256" key="3">
    <source>
        <dbReference type="ARBA" id="ARBA00022516"/>
    </source>
</evidence>
<dbReference type="Pfam" id="PF13561">
    <property type="entry name" value="adh_short_C2"/>
    <property type="match status" value="1"/>
</dbReference>
<dbReference type="CDD" id="cd05372">
    <property type="entry name" value="ENR_SDR"/>
    <property type="match status" value="1"/>
</dbReference>
<evidence type="ECO:0000313" key="14">
    <source>
        <dbReference type="Proteomes" id="UP000029672"/>
    </source>
</evidence>
<dbReference type="KEGG" id="frf:LO80_02685"/>
<evidence type="ECO:0000256" key="2">
    <source>
        <dbReference type="ARBA" id="ARBA00009233"/>
    </source>
</evidence>
<evidence type="ECO:0000256" key="8">
    <source>
        <dbReference type="ARBA" id="ARBA00023160"/>
    </source>
</evidence>
<evidence type="ECO:0000256" key="11">
    <source>
        <dbReference type="PIRSR" id="PIRSR000094-2"/>
    </source>
</evidence>
<reference evidence="13 14" key="1">
    <citation type="submission" date="2014-10" db="EMBL/GenBank/DDBJ databases">
        <title>Whole genome sequence of Francisella endociliophora strain FSC1006, isolated from a laboratory culture of the marine ciliate Euplotes raikovi.</title>
        <authorList>
            <person name="Granberg M."/>
            <person name="Backman S."/>
            <person name="Lundmark E."/>
            <person name="Nilsson E."/>
            <person name="Karlsson E."/>
            <person name="Thelaus J."/>
            <person name="Ohrman C."/>
            <person name="Larkeryd A."/>
            <person name="Stenberg P."/>
        </authorList>
    </citation>
    <scope>NUCLEOTIDE SEQUENCE [LARGE SCALE GENOMIC DNA]</scope>
    <source>
        <strain evidence="13 14">FSC1006</strain>
    </source>
</reference>
<evidence type="ECO:0000256" key="12">
    <source>
        <dbReference type="PIRSR" id="PIRSR000094-3"/>
    </source>
</evidence>
<gene>
    <name evidence="13" type="ORF">LO80_02685</name>
</gene>
<feature type="binding site" evidence="12">
    <location>
        <begin position="192"/>
        <end position="196"/>
    </location>
    <ligand>
        <name>NAD(+)</name>
        <dbReference type="ChEBI" id="CHEBI:57540"/>
    </ligand>
</feature>
<dbReference type="OrthoDB" id="9803628at2"/>
<name>A0A097EN49_9GAMM</name>
<keyword evidence="14" id="KW-1185">Reference proteome</keyword>
<feature type="binding site" evidence="12">
    <location>
        <position position="13"/>
    </location>
    <ligand>
        <name>NAD(+)</name>
        <dbReference type="ChEBI" id="CHEBI:57540"/>
    </ligand>
</feature>
<dbReference type="InterPro" id="IPR014358">
    <property type="entry name" value="Enoyl-ACP_Rdtase_NADH"/>
</dbReference>
<evidence type="ECO:0000313" key="13">
    <source>
        <dbReference type="EMBL" id="AIT08991.1"/>
    </source>
</evidence>
<sequence>MGFLAGKKILVTGLLSNKSIAYGIATALHREGAELAFTYVGQFKDRVEKLAAEFNPAAVLPCDVTSDQEMKDLFVDLGKVWDGLDGIIHSIAFAPRDQLGGDFVDTVTREGFAVAHDISAYSFAALAREGRAMMKGRKGSIVGLTYIGAEKAMPSYNTMGVAKASLEATMKYTALALGPDGINVNCVSAGPIKTLAASGISNFKKMLDYNASVSPLKKNVDIMEVGNTVAFLCSDMASGITGENIHVDAGYHSVLMGNVL</sequence>
<dbReference type="PIRSF" id="PIRSF000094">
    <property type="entry name" value="Enoyl-ACP_rdct"/>
    <property type="match status" value="1"/>
</dbReference>
<dbReference type="GO" id="GO:0004318">
    <property type="term" value="F:enoyl-[acyl-carrier-protein] reductase (NADH) activity"/>
    <property type="evidence" value="ECO:0007669"/>
    <property type="project" value="UniProtKB-EC"/>
</dbReference>
<feature type="active site" description="Proton acceptor" evidence="10">
    <location>
        <position position="156"/>
    </location>
</feature>
<dbReference type="InterPro" id="IPR036291">
    <property type="entry name" value="NAD(P)-bd_dom_sf"/>
</dbReference>
<dbReference type="UniPathway" id="UPA00094"/>
<organism evidence="13 14">
    <name type="scientific">Candidatus Francisella endociliophora</name>
    <dbReference type="NCBI Taxonomy" id="653937"/>
    <lineage>
        <taxon>Bacteria</taxon>
        <taxon>Pseudomonadati</taxon>
        <taxon>Pseudomonadota</taxon>
        <taxon>Gammaproteobacteria</taxon>
        <taxon>Thiotrichales</taxon>
        <taxon>Francisellaceae</taxon>
        <taxon>Francisella</taxon>
    </lineage>
</organism>
<dbReference type="AlphaFoldDB" id="A0A097EN49"/>
<evidence type="ECO:0000256" key="10">
    <source>
        <dbReference type="PIRSR" id="PIRSR000094-1"/>
    </source>
</evidence>
<dbReference type="STRING" id="1547445.LO80_02685"/>
<proteinExistence type="inferred from homology"/>
<protein>
    <recommendedName>
        <fullName evidence="9">Enoyl-[acyl-carrier-protein] reductase [NADH]</fullName>
        <ecNumber evidence="9">1.3.1.9</ecNumber>
    </recommendedName>
</protein>
<evidence type="ECO:0000256" key="7">
    <source>
        <dbReference type="ARBA" id="ARBA00023098"/>
    </source>
</evidence>
<dbReference type="FunFam" id="3.40.50.720:FF:000054">
    <property type="entry name" value="Enoyl-[acyl-carrier-protein] reductase [NADH]"/>
    <property type="match status" value="1"/>
</dbReference>
<feature type="binding site" evidence="12">
    <location>
        <position position="163"/>
    </location>
    <ligand>
        <name>NAD(+)</name>
        <dbReference type="ChEBI" id="CHEBI:57540"/>
    </ligand>
</feature>
<evidence type="ECO:0000256" key="5">
    <source>
        <dbReference type="ARBA" id="ARBA00023002"/>
    </source>
</evidence>
<keyword evidence="8 9" id="KW-0275">Fatty acid biosynthesis</keyword>
<feature type="binding site" evidence="12">
    <location>
        <begin position="63"/>
        <end position="64"/>
    </location>
    <ligand>
        <name>NAD(+)</name>
        <dbReference type="ChEBI" id="CHEBI:57540"/>
    </ligand>
</feature>
<evidence type="ECO:0000256" key="6">
    <source>
        <dbReference type="ARBA" id="ARBA00023027"/>
    </source>
</evidence>
<dbReference type="Proteomes" id="UP000029672">
    <property type="component" value="Chromosome"/>
</dbReference>
<dbReference type="PRINTS" id="PR00081">
    <property type="entry name" value="GDHRDH"/>
</dbReference>
<dbReference type="InterPro" id="IPR002347">
    <property type="entry name" value="SDR_fam"/>
</dbReference>
<keyword evidence="7" id="KW-0443">Lipid metabolism</keyword>
<keyword evidence="5 9" id="KW-0560">Oxidoreductase</keyword>
<dbReference type="EMBL" id="CP009574">
    <property type="protein sequence ID" value="AIT08991.1"/>
    <property type="molecule type" value="Genomic_DNA"/>
</dbReference>
<dbReference type="PANTHER" id="PTHR43159">
    <property type="entry name" value="ENOYL-[ACYL-CARRIER-PROTEIN] REDUCTASE"/>
    <property type="match status" value="1"/>
</dbReference>
<feature type="binding site" evidence="12">
    <location>
        <begin position="19"/>
        <end position="20"/>
    </location>
    <ligand>
        <name>NAD(+)</name>
        <dbReference type="ChEBI" id="CHEBI:57540"/>
    </ligand>
</feature>
<comment type="similarity">
    <text evidence="2 9">Belongs to the short-chain dehydrogenases/reductases (SDR) family. FabI subfamily.</text>
</comment>
<dbReference type="GO" id="GO:0006633">
    <property type="term" value="P:fatty acid biosynthetic process"/>
    <property type="evidence" value="ECO:0007669"/>
    <property type="project" value="UniProtKB-UniPathway"/>
</dbReference>
<dbReference type="eggNOG" id="COG0623">
    <property type="taxonomic scope" value="Bacteria"/>
</dbReference>
<evidence type="ECO:0000256" key="9">
    <source>
        <dbReference type="PIRNR" id="PIRNR000094"/>
    </source>
</evidence>
<dbReference type="FunFam" id="1.10.8.400:FF:000001">
    <property type="entry name" value="Enoyl-[acyl-carrier-protein] reductase [NADH]"/>
    <property type="match status" value="1"/>
</dbReference>
<keyword evidence="6 9" id="KW-0520">NAD</keyword>
<feature type="binding site" evidence="11">
    <location>
        <position position="94"/>
    </location>
    <ligand>
        <name>substrate</name>
    </ligand>
</feature>
<dbReference type="RefSeq" id="WP_040008301.1">
    <property type="nucleotide sequence ID" value="NZ_CP009574.1"/>
</dbReference>
<keyword evidence="4" id="KW-0276">Fatty acid metabolism</keyword>
<dbReference type="Gene3D" id="3.40.50.720">
    <property type="entry name" value="NAD(P)-binding Rossmann-like Domain"/>
    <property type="match status" value="1"/>
</dbReference>
<dbReference type="SUPFAM" id="SSF51735">
    <property type="entry name" value="NAD(P)-binding Rossmann-fold domains"/>
    <property type="match status" value="1"/>
</dbReference>
<dbReference type="PANTHER" id="PTHR43159:SF2">
    <property type="entry name" value="ENOYL-[ACYL-CARRIER-PROTEIN] REDUCTASE [NADH], CHLOROPLASTIC"/>
    <property type="match status" value="1"/>
</dbReference>
<evidence type="ECO:0000256" key="1">
    <source>
        <dbReference type="ARBA" id="ARBA00005194"/>
    </source>
</evidence>
<feature type="binding site" evidence="12">
    <location>
        <position position="91"/>
    </location>
    <ligand>
        <name>NAD(+)</name>
        <dbReference type="ChEBI" id="CHEBI:57540"/>
    </ligand>
</feature>
<feature type="active site" description="Proton acceptor" evidence="10">
    <location>
        <position position="146"/>
    </location>
</feature>